<dbReference type="Gene3D" id="3.50.50.60">
    <property type="entry name" value="FAD/NAD(P)-binding domain"/>
    <property type="match status" value="1"/>
</dbReference>
<gene>
    <name evidence="1" type="ORF">EUX98_g1137</name>
</gene>
<proteinExistence type="predicted"/>
<evidence type="ECO:0000313" key="1">
    <source>
        <dbReference type="EMBL" id="THH33063.1"/>
    </source>
</evidence>
<dbReference type="OrthoDB" id="2790434at2759"/>
<reference evidence="1 2" key="1">
    <citation type="submission" date="2019-02" db="EMBL/GenBank/DDBJ databases">
        <title>Genome sequencing of the rare red list fungi Antrodiella citrinella (Flaviporus citrinellus).</title>
        <authorList>
            <person name="Buettner E."/>
            <person name="Kellner H."/>
        </authorList>
    </citation>
    <scope>NUCLEOTIDE SEQUENCE [LARGE SCALE GENOMIC DNA]</scope>
    <source>
        <strain evidence="1 2">DSM 108506</strain>
    </source>
</reference>
<evidence type="ECO:0000313" key="2">
    <source>
        <dbReference type="Proteomes" id="UP000308730"/>
    </source>
</evidence>
<organism evidence="1 2">
    <name type="scientific">Antrodiella citrinella</name>
    <dbReference type="NCBI Taxonomy" id="2447956"/>
    <lineage>
        <taxon>Eukaryota</taxon>
        <taxon>Fungi</taxon>
        <taxon>Dikarya</taxon>
        <taxon>Basidiomycota</taxon>
        <taxon>Agaricomycotina</taxon>
        <taxon>Agaricomycetes</taxon>
        <taxon>Polyporales</taxon>
        <taxon>Steccherinaceae</taxon>
        <taxon>Antrodiella</taxon>
    </lineage>
</organism>
<sequence length="211" mass="23669">MFQRSSTYIMTTKEGSPHLMKPLYWQGYPPTEYADRIANATPIYFNKLIAQRQTAEIAGETEKTVLDGLKKVGYIITMGDDGSGFLFLALKRAGEYYLDVGACQLIIDGTIKIKGNTQIERFTKTGLKFTDGSELQANVILYATGFGDIRDPIRKIRGDEVGDKLPQIWGLNDEGELRGNLTWSRFFSKHVALQIKAKQVGVFGERYSAPR</sequence>
<dbReference type="Proteomes" id="UP000308730">
    <property type="component" value="Unassembled WGS sequence"/>
</dbReference>
<dbReference type="InterPro" id="IPR036188">
    <property type="entry name" value="FAD/NAD-bd_sf"/>
</dbReference>
<protein>
    <submittedName>
        <fullName evidence="1">Uncharacterized protein</fullName>
    </submittedName>
</protein>
<comment type="caution">
    <text evidence="1">The sequence shown here is derived from an EMBL/GenBank/DDBJ whole genome shotgun (WGS) entry which is preliminary data.</text>
</comment>
<dbReference type="AlphaFoldDB" id="A0A4V3XJH1"/>
<dbReference type="EMBL" id="SGPM01000011">
    <property type="protein sequence ID" value="THH33063.1"/>
    <property type="molecule type" value="Genomic_DNA"/>
</dbReference>
<name>A0A4V3XJH1_9APHY</name>
<dbReference type="SUPFAM" id="SSF51905">
    <property type="entry name" value="FAD/NAD(P)-binding domain"/>
    <property type="match status" value="1"/>
</dbReference>
<accession>A0A4V3XJH1</accession>
<keyword evidence="2" id="KW-1185">Reference proteome</keyword>